<dbReference type="InterPro" id="IPR000847">
    <property type="entry name" value="LysR_HTH_N"/>
</dbReference>
<dbReference type="InterPro" id="IPR005119">
    <property type="entry name" value="LysR_subst-bd"/>
</dbReference>
<keyword evidence="7" id="KW-1185">Reference proteome</keyword>
<dbReference type="Pfam" id="PF03466">
    <property type="entry name" value="LysR_substrate"/>
    <property type="match status" value="1"/>
</dbReference>
<protein>
    <submittedName>
        <fullName evidence="6">DNA-binding transcriptional LysR family regulator</fullName>
    </submittedName>
</protein>
<dbReference type="EMBL" id="JAUSVK010000001">
    <property type="protein sequence ID" value="MDQ0390635.1"/>
    <property type="molecule type" value="Genomic_DNA"/>
</dbReference>
<sequence length="303" mass="32860">MIMDRLEAMRILLGVVDRGSFSAASRDLGLPLATVSRKVSELETHLGTRLLIRTTRKVATTDAGAVYAASARRILETIDETERVAAGEFHAPRGELVLTAPVLFGRLHILPVVAEFLAAYPQINVRLVLSDRNLHLIDDHVDMAARIGPLPDSGMVATRIGAMRTVVCASPELLAGHGDPTAPADLAALPIVNFDFLSPATAWPFRRKDDRASLEVPIRPRLSVSTAEAAVWAATRGVGVTRVLHYQCADALRDGSLRIILADFETEPLPVHLLHAGRGALPSKMRVFLDFAAARLRERLASL</sequence>
<evidence type="ECO:0000256" key="1">
    <source>
        <dbReference type="ARBA" id="ARBA00009437"/>
    </source>
</evidence>
<feature type="domain" description="HTH lysR-type" evidence="5">
    <location>
        <begin position="4"/>
        <end position="61"/>
    </location>
</feature>
<evidence type="ECO:0000256" key="4">
    <source>
        <dbReference type="ARBA" id="ARBA00023163"/>
    </source>
</evidence>
<dbReference type="CDD" id="cd08471">
    <property type="entry name" value="PBP2_CrgA_like_2"/>
    <property type="match status" value="1"/>
</dbReference>
<accession>A0ABU0F7T6</accession>
<dbReference type="Gene3D" id="1.10.10.10">
    <property type="entry name" value="Winged helix-like DNA-binding domain superfamily/Winged helix DNA-binding domain"/>
    <property type="match status" value="1"/>
</dbReference>
<name>A0ABU0F7T6_9HYPH</name>
<dbReference type="PROSITE" id="PS50931">
    <property type="entry name" value="HTH_LYSR"/>
    <property type="match status" value="1"/>
</dbReference>
<dbReference type="Pfam" id="PF00126">
    <property type="entry name" value="HTH_1"/>
    <property type="match status" value="1"/>
</dbReference>
<dbReference type="InterPro" id="IPR036388">
    <property type="entry name" value="WH-like_DNA-bd_sf"/>
</dbReference>
<evidence type="ECO:0000259" key="5">
    <source>
        <dbReference type="PROSITE" id="PS50931"/>
    </source>
</evidence>
<reference evidence="6 7" key="1">
    <citation type="submission" date="2023-07" db="EMBL/GenBank/DDBJ databases">
        <title>Genomic Encyclopedia of Type Strains, Phase IV (KMG-IV): sequencing the most valuable type-strain genomes for metagenomic binning, comparative biology and taxonomic classification.</title>
        <authorList>
            <person name="Goeker M."/>
        </authorList>
    </citation>
    <scope>NUCLEOTIDE SEQUENCE [LARGE SCALE GENOMIC DNA]</scope>
    <source>
        <strain evidence="6 7">DSM 5896</strain>
    </source>
</reference>
<evidence type="ECO:0000256" key="2">
    <source>
        <dbReference type="ARBA" id="ARBA00023015"/>
    </source>
</evidence>
<dbReference type="InterPro" id="IPR058163">
    <property type="entry name" value="LysR-type_TF_proteobact-type"/>
</dbReference>
<dbReference type="Proteomes" id="UP001237448">
    <property type="component" value="Unassembled WGS sequence"/>
</dbReference>
<evidence type="ECO:0000256" key="3">
    <source>
        <dbReference type="ARBA" id="ARBA00023125"/>
    </source>
</evidence>
<keyword evidence="3 6" id="KW-0238">DNA-binding</keyword>
<comment type="caution">
    <text evidence="6">The sequence shown here is derived from an EMBL/GenBank/DDBJ whole genome shotgun (WGS) entry which is preliminary data.</text>
</comment>
<evidence type="ECO:0000313" key="7">
    <source>
        <dbReference type="Proteomes" id="UP001237448"/>
    </source>
</evidence>
<dbReference type="PANTHER" id="PTHR30537:SF5">
    <property type="entry name" value="HTH-TYPE TRANSCRIPTIONAL ACTIVATOR TTDR-RELATED"/>
    <property type="match status" value="1"/>
</dbReference>
<gene>
    <name evidence="6" type="ORF">J3R73_000427</name>
</gene>
<comment type="similarity">
    <text evidence="1">Belongs to the LysR transcriptional regulatory family.</text>
</comment>
<dbReference type="SUPFAM" id="SSF53850">
    <property type="entry name" value="Periplasmic binding protein-like II"/>
    <property type="match status" value="1"/>
</dbReference>
<dbReference type="PANTHER" id="PTHR30537">
    <property type="entry name" value="HTH-TYPE TRANSCRIPTIONAL REGULATOR"/>
    <property type="match status" value="1"/>
</dbReference>
<keyword evidence="2" id="KW-0805">Transcription regulation</keyword>
<dbReference type="Gene3D" id="3.40.190.290">
    <property type="match status" value="1"/>
</dbReference>
<keyword evidence="4" id="KW-0804">Transcription</keyword>
<proteinExistence type="inferred from homology"/>
<organism evidence="6 7">
    <name type="scientific">Labrys monachus</name>
    <dbReference type="NCBI Taxonomy" id="217067"/>
    <lineage>
        <taxon>Bacteria</taxon>
        <taxon>Pseudomonadati</taxon>
        <taxon>Pseudomonadota</taxon>
        <taxon>Alphaproteobacteria</taxon>
        <taxon>Hyphomicrobiales</taxon>
        <taxon>Xanthobacteraceae</taxon>
        <taxon>Labrys</taxon>
    </lineage>
</organism>
<evidence type="ECO:0000313" key="6">
    <source>
        <dbReference type="EMBL" id="MDQ0390635.1"/>
    </source>
</evidence>
<dbReference type="SUPFAM" id="SSF46785">
    <property type="entry name" value="Winged helix' DNA-binding domain"/>
    <property type="match status" value="1"/>
</dbReference>
<dbReference type="InterPro" id="IPR036390">
    <property type="entry name" value="WH_DNA-bd_sf"/>
</dbReference>
<dbReference type="GO" id="GO:0003677">
    <property type="term" value="F:DNA binding"/>
    <property type="evidence" value="ECO:0007669"/>
    <property type="project" value="UniProtKB-KW"/>
</dbReference>